<proteinExistence type="predicted"/>
<dbReference type="InterPro" id="IPR044862">
    <property type="entry name" value="Pro_4_hyd_alph_FE2OG_OXY"/>
</dbReference>
<evidence type="ECO:0000313" key="2">
    <source>
        <dbReference type="EMBL" id="PJJ58994.1"/>
    </source>
</evidence>
<accession>A0A2M9BM09</accession>
<sequence length="260" mass="29912">MSQELIDFEKLQAHANELKQQWNDPQKPFHYLVYDGFFRPEAAERILEAYPDVTTGNWDGTTYINQKNKFALTKFGAEYPLLQQVFDEFNGEKFLHMVEDITGIPELLGDDELFGGGLHQSVTGAFLDVHVDFNYHQTTKYHRRMNAIVYMNKDWKDEYNGHLELWDMKNKKQLENVAPVFNRCVIFETNEVSFHGHPKPLAAPGGITRKSLAVYYYTKTRPANEIAGEHNTVYVNTEGTGGLFKNLKSGLKAAVERIKK</sequence>
<dbReference type="AlphaFoldDB" id="A0A2M9BM09"/>
<dbReference type="OrthoDB" id="9783171at2"/>
<protein>
    <submittedName>
        <fullName evidence="2">2-oxoglutarate-Fe(II)-dependent oxygenase superfamily protein</fullName>
    </submittedName>
</protein>
<comment type="caution">
    <text evidence="2">The sequence shown here is derived from an EMBL/GenBank/DDBJ whole genome shotgun (WGS) entry which is preliminary data.</text>
</comment>
<evidence type="ECO:0000313" key="3">
    <source>
        <dbReference type="Proteomes" id="UP000228535"/>
    </source>
</evidence>
<dbReference type="Proteomes" id="UP000228535">
    <property type="component" value="Unassembled WGS sequence"/>
</dbReference>
<dbReference type="RefSeq" id="WP_100334735.1">
    <property type="nucleotide sequence ID" value="NZ_PGFA01000001.1"/>
</dbReference>
<dbReference type="Pfam" id="PF13640">
    <property type="entry name" value="2OG-FeII_Oxy_3"/>
    <property type="match status" value="1"/>
</dbReference>
<name>A0A2M9BM09_9BACT</name>
<dbReference type="EMBL" id="PGFA01000001">
    <property type="protein sequence ID" value="PJJ58994.1"/>
    <property type="molecule type" value="Genomic_DNA"/>
</dbReference>
<feature type="domain" description="Prolyl 4-hydroxylase alpha subunit Fe(2+) 2OG dioxygenase" evidence="1">
    <location>
        <begin position="121"/>
        <end position="217"/>
    </location>
</feature>
<dbReference type="Gene3D" id="2.60.120.620">
    <property type="entry name" value="q2cbj1_9rhob like domain"/>
    <property type="match status" value="1"/>
</dbReference>
<gene>
    <name evidence="2" type="ORF">CLV45_0407</name>
</gene>
<reference evidence="2 3" key="1">
    <citation type="submission" date="2017-11" db="EMBL/GenBank/DDBJ databases">
        <title>Genomic Encyclopedia of Archaeal and Bacterial Type Strains, Phase II (KMG-II): From Individual Species to Whole Genera.</title>
        <authorList>
            <person name="Goeker M."/>
        </authorList>
    </citation>
    <scope>NUCLEOTIDE SEQUENCE [LARGE SCALE GENOMIC DNA]</scope>
    <source>
        <strain evidence="2 3">DSM 11115</strain>
    </source>
</reference>
<organism evidence="2 3">
    <name type="scientific">Hymenobacter chitinivorans DSM 11115</name>
    <dbReference type="NCBI Taxonomy" id="1121954"/>
    <lineage>
        <taxon>Bacteria</taxon>
        <taxon>Pseudomonadati</taxon>
        <taxon>Bacteroidota</taxon>
        <taxon>Cytophagia</taxon>
        <taxon>Cytophagales</taxon>
        <taxon>Hymenobacteraceae</taxon>
        <taxon>Hymenobacter</taxon>
    </lineage>
</organism>
<evidence type="ECO:0000259" key="1">
    <source>
        <dbReference type="Pfam" id="PF13640"/>
    </source>
</evidence>
<keyword evidence="3" id="KW-1185">Reference proteome</keyword>